<dbReference type="Proteomes" id="UP000178794">
    <property type="component" value="Unassembled WGS sequence"/>
</dbReference>
<dbReference type="AlphaFoldDB" id="A0A1F6DFM9"/>
<accession>A0A1F6DFM9</accession>
<sequence length="106" mass="12258">MSLLHDFSDPATVDEDAAYWFEFYQRDPVEADLARVRLLRSKMSERGVSDDTSTSLYLKILWRVQETSTAKTPEERITIAARHLKEDVARVADSWKKLTDALPRTK</sequence>
<name>A0A1F6DFM9_9BACT</name>
<gene>
    <name evidence="1" type="ORF">A3C89_00535</name>
</gene>
<comment type="caution">
    <text evidence="1">The sequence shown here is derived from an EMBL/GenBank/DDBJ whole genome shotgun (WGS) entry which is preliminary data.</text>
</comment>
<evidence type="ECO:0000313" key="1">
    <source>
        <dbReference type="EMBL" id="OGG60239.1"/>
    </source>
</evidence>
<protein>
    <submittedName>
        <fullName evidence="1">Uncharacterized protein</fullName>
    </submittedName>
</protein>
<reference evidence="1 2" key="1">
    <citation type="journal article" date="2016" name="Nat. Commun.">
        <title>Thousands of microbial genomes shed light on interconnected biogeochemical processes in an aquifer system.</title>
        <authorList>
            <person name="Anantharaman K."/>
            <person name="Brown C.T."/>
            <person name="Hug L.A."/>
            <person name="Sharon I."/>
            <person name="Castelle C.J."/>
            <person name="Probst A.J."/>
            <person name="Thomas B.C."/>
            <person name="Singh A."/>
            <person name="Wilkins M.J."/>
            <person name="Karaoz U."/>
            <person name="Brodie E.L."/>
            <person name="Williams K.H."/>
            <person name="Hubbard S.S."/>
            <person name="Banfield J.F."/>
        </authorList>
    </citation>
    <scope>NUCLEOTIDE SEQUENCE [LARGE SCALE GENOMIC DNA]</scope>
</reference>
<proteinExistence type="predicted"/>
<dbReference type="EMBL" id="MFLF01000008">
    <property type="protein sequence ID" value="OGG60239.1"/>
    <property type="molecule type" value="Genomic_DNA"/>
</dbReference>
<organism evidence="1 2">
    <name type="scientific">Candidatus Kaiserbacteria bacterium RIFCSPHIGHO2_02_FULL_50_50</name>
    <dbReference type="NCBI Taxonomy" id="1798492"/>
    <lineage>
        <taxon>Bacteria</taxon>
        <taxon>Candidatus Kaiseribacteriota</taxon>
    </lineage>
</organism>
<evidence type="ECO:0000313" key="2">
    <source>
        <dbReference type="Proteomes" id="UP000178794"/>
    </source>
</evidence>